<dbReference type="GO" id="GO:0044781">
    <property type="term" value="P:bacterial-type flagellum organization"/>
    <property type="evidence" value="ECO:0007669"/>
    <property type="project" value="UniProtKB-UniRule"/>
</dbReference>
<dbReference type="InterPro" id="IPR000897">
    <property type="entry name" value="SRP54_GTPase_dom"/>
</dbReference>
<dbReference type="GO" id="GO:0003924">
    <property type="term" value="F:GTPase activity"/>
    <property type="evidence" value="ECO:0007669"/>
    <property type="project" value="UniProtKB-UniRule"/>
</dbReference>
<dbReference type="GO" id="GO:0005047">
    <property type="term" value="F:signal recognition particle binding"/>
    <property type="evidence" value="ECO:0007669"/>
    <property type="project" value="TreeGrafter"/>
</dbReference>
<comment type="subcellular location">
    <subcellularLocation>
        <location evidence="1">Cell membrane</location>
        <topology evidence="1">Peripheral membrane protein</topology>
        <orientation evidence="1">Cytoplasmic side</orientation>
    </subcellularLocation>
</comment>
<comment type="similarity">
    <text evidence="2">Belongs to the GTP-binding SRP family.</text>
</comment>
<dbReference type="NCBIfam" id="TIGR03499">
    <property type="entry name" value="FlhF"/>
    <property type="match status" value="1"/>
</dbReference>
<evidence type="ECO:0000256" key="13">
    <source>
        <dbReference type="NCBIfam" id="TIGR03499"/>
    </source>
</evidence>
<feature type="domain" description="AAA+ ATPase" evidence="14">
    <location>
        <begin position="170"/>
        <end position="334"/>
    </location>
</feature>
<evidence type="ECO:0000313" key="17">
    <source>
        <dbReference type="Proteomes" id="UP000076476"/>
    </source>
</evidence>
<evidence type="ECO:0000256" key="6">
    <source>
        <dbReference type="ARBA" id="ARBA00022741"/>
    </source>
</evidence>
<dbReference type="AlphaFoldDB" id="A0A161YUP8"/>
<comment type="caution">
    <text evidence="16">The sequence shown here is derived from an EMBL/GenBank/DDBJ whole genome shotgun (WGS) entry which is preliminary data.</text>
</comment>
<proteinExistence type="inferred from homology"/>
<dbReference type="Gene3D" id="1.20.120.1380">
    <property type="entry name" value="Flagellar FlhF biosynthesis protein, N domain"/>
    <property type="match status" value="1"/>
</dbReference>
<dbReference type="OrthoDB" id="9778554at2"/>
<dbReference type="GO" id="GO:0005525">
    <property type="term" value="F:GTP binding"/>
    <property type="evidence" value="ECO:0007669"/>
    <property type="project" value="UniProtKB-UniRule"/>
</dbReference>
<dbReference type="InterPro" id="IPR027417">
    <property type="entry name" value="P-loop_NTPase"/>
</dbReference>
<dbReference type="EMBL" id="LWBR01000007">
    <property type="protein sequence ID" value="KZN97615.1"/>
    <property type="molecule type" value="Genomic_DNA"/>
</dbReference>
<name>A0A161YUP8_9BACI</name>
<evidence type="ECO:0000259" key="15">
    <source>
        <dbReference type="SMART" id="SM00962"/>
    </source>
</evidence>
<dbReference type="InterPro" id="IPR047040">
    <property type="entry name" value="FlhF__GTPase_dom"/>
</dbReference>
<evidence type="ECO:0000256" key="4">
    <source>
        <dbReference type="ARBA" id="ARBA00022448"/>
    </source>
</evidence>
<gene>
    <name evidence="16" type="ORF">AZI98_02300</name>
</gene>
<dbReference type="PANTHER" id="PTHR43134:SF3">
    <property type="entry name" value="FLAGELLAR BIOSYNTHESIS PROTEIN FLHF"/>
    <property type="match status" value="1"/>
</dbReference>
<keyword evidence="11" id="KW-1006">Bacterial flagellum protein export</keyword>
<dbReference type="GO" id="GO:0005886">
    <property type="term" value="C:plasma membrane"/>
    <property type="evidence" value="ECO:0007669"/>
    <property type="project" value="UniProtKB-SubCell"/>
</dbReference>
<comment type="function">
    <text evidence="12">Necessary for flagellar biosynthesis. May be involved in translocation of the flagellum.</text>
</comment>
<accession>A0A161YUP8</accession>
<evidence type="ECO:0000256" key="7">
    <source>
        <dbReference type="ARBA" id="ARBA00022795"/>
    </source>
</evidence>
<keyword evidence="7" id="KW-1005">Bacterial flagellum biogenesis</keyword>
<evidence type="ECO:0000256" key="2">
    <source>
        <dbReference type="ARBA" id="ARBA00008531"/>
    </source>
</evidence>
<keyword evidence="6" id="KW-0547">Nucleotide-binding</keyword>
<dbReference type="SMART" id="SM00382">
    <property type="entry name" value="AAA"/>
    <property type="match status" value="1"/>
</dbReference>
<evidence type="ECO:0000256" key="10">
    <source>
        <dbReference type="ARBA" id="ARBA00023136"/>
    </source>
</evidence>
<evidence type="ECO:0000256" key="11">
    <source>
        <dbReference type="ARBA" id="ARBA00023225"/>
    </source>
</evidence>
<evidence type="ECO:0000256" key="12">
    <source>
        <dbReference type="ARBA" id="ARBA00025337"/>
    </source>
</evidence>
<dbReference type="SUPFAM" id="SSF52540">
    <property type="entry name" value="P-loop containing nucleoside triphosphate hydrolases"/>
    <property type="match status" value="1"/>
</dbReference>
<dbReference type="SMART" id="SM00962">
    <property type="entry name" value="SRP54"/>
    <property type="match status" value="1"/>
</dbReference>
<dbReference type="GO" id="GO:0006614">
    <property type="term" value="P:SRP-dependent cotranslational protein targeting to membrane"/>
    <property type="evidence" value="ECO:0007669"/>
    <property type="project" value="UniProtKB-UniRule"/>
</dbReference>
<keyword evidence="8" id="KW-0653">Protein transport</keyword>
<keyword evidence="5" id="KW-1003">Cell membrane</keyword>
<evidence type="ECO:0000256" key="1">
    <source>
        <dbReference type="ARBA" id="ARBA00004413"/>
    </source>
</evidence>
<dbReference type="GO" id="GO:0015031">
    <property type="term" value="P:protein transport"/>
    <property type="evidence" value="ECO:0007669"/>
    <property type="project" value="UniProtKB-KW"/>
</dbReference>
<evidence type="ECO:0000256" key="8">
    <source>
        <dbReference type="ARBA" id="ARBA00022927"/>
    </source>
</evidence>
<feature type="domain" description="SRP54-type proteins GTP-binding" evidence="15">
    <location>
        <begin position="171"/>
        <end position="362"/>
    </location>
</feature>
<keyword evidence="17" id="KW-1185">Reference proteome</keyword>
<protein>
    <recommendedName>
        <fullName evidence="3 13">Flagellar biosynthesis protein FlhF</fullName>
    </recommendedName>
</protein>
<dbReference type="Pfam" id="PF00448">
    <property type="entry name" value="SRP54"/>
    <property type="match status" value="1"/>
</dbReference>
<keyword evidence="10" id="KW-0472">Membrane</keyword>
<dbReference type="PANTHER" id="PTHR43134">
    <property type="entry name" value="SIGNAL RECOGNITION PARTICLE RECEPTOR SUBUNIT ALPHA"/>
    <property type="match status" value="1"/>
</dbReference>
<organism evidence="16 17">
    <name type="scientific">Aeribacillus pallidus</name>
    <dbReference type="NCBI Taxonomy" id="33936"/>
    <lineage>
        <taxon>Bacteria</taxon>
        <taxon>Bacillati</taxon>
        <taxon>Bacillota</taxon>
        <taxon>Bacilli</taxon>
        <taxon>Bacillales</taxon>
        <taxon>Bacillaceae</taxon>
        <taxon>Aeribacillus</taxon>
    </lineage>
</organism>
<keyword evidence="9" id="KW-0342">GTP-binding</keyword>
<evidence type="ECO:0000259" key="14">
    <source>
        <dbReference type="SMART" id="SM00382"/>
    </source>
</evidence>
<dbReference type="FunFam" id="3.40.50.300:FF:000695">
    <property type="entry name" value="Flagellar biosynthesis regulator FlhF"/>
    <property type="match status" value="1"/>
</dbReference>
<sequence>MKIKKFKAHTMQEAMKTIRSQLGQNAVILNSKVVYTGGFLGMFKKKMIEVVAGIDEEDEMISGSQKEKIEHQTDQQLEMSPVLNEIKKLKDLVQSMSVNSTVIHPDLKEIEQKIDSLGLLQPIKQDVIASILETYLIHQKKLTNEQLEFQLKKELKKRISDIPFHGITFSKKFVNVVGPTGVGKTTTLAKLAAICKINYKKKIGFLTTDTYRIAAIDQLKTYAEILNAPLEVCYNSFDFQEGKKKLNDCDIVFIDTAGRNFLEQQYVQDLSETIDFQDEMETFLVFSLTSKFEDMEKVYNQFSHLPIHQFIFTKHDETSSYGAMYNIVYKTKIGAGYMTDGQDVPDDIHKLDHETFIQYLMG</sequence>
<dbReference type="RefSeq" id="WP_063386681.1">
    <property type="nucleotide sequence ID" value="NZ_LWBR01000007.1"/>
</dbReference>
<evidence type="ECO:0000256" key="3">
    <source>
        <dbReference type="ARBA" id="ARBA00014919"/>
    </source>
</evidence>
<evidence type="ECO:0000256" key="9">
    <source>
        <dbReference type="ARBA" id="ARBA00023134"/>
    </source>
</evidence>
<reference evidence="16 17" key="1">
    <citation type="submission" date="2016-04" db="EMBL/GenBank/DDBJ databases">
        <title>Draft genome sequence of Aeribacillus pallidus 8m3 from petroleum reservoir.</title>
        <authorList>
            <person name="Poltaraus A.B."/>
            <person name="Nazina T.N."/>
            <person name="Tourova T.P."/>
            <person name="Malakho S.M."/>
            <person name="Korshunova A.V."/>
            <person name="Sokolova D.S."/>
        </authorList>
    </citation>
    <scope>NUCLEOTIDE SEQUENCE [LARGE SCALE GENOMIC DNA]</scope>
    <source>
        <strain evidence="16 17">8m3</strain>
    </source>
</reference>
<dbReference type="Gene3D" id="3.40.50.300">
    <property type="entry name" value="P-loop containing nucleotide triphosphate hydrolases"/>
    <property type="match status" value="1"/>
</dbReference>
<dbReference type="InterPro" id="IPR020006">
    <property type="entry name" value="FlhF"/>
</dbReference>
<dbReference type="Proteomes" id="UP000076476">
    <property type="component" value="Unassembled WGS sequence"/>
</dbReference>
<dbReference type="InterPro" id="IPR003593">
    <property type="entry name" value="AAA+_ATPase"/>
</dbReference>
<keyword evidence="4" id="KW-0813">Transport</keyword>
<dbReference type="STRING" id="33936.AZI98_02300"/>
<evidence type="ECO:0000313" key="16">
    <source>
        <dbReference type="EMBL" id="KZN97615.1"/>
    </source>
</evidence>
<evidence type="ECO:0000256" key="5">
    <source>
        <dbReference type="ARBA" id="ARBA00022475"/>
    </source>
</evidence>
<dbReference type="CDD" id="cd17873">
    <property type="entry name" value="FlhF"/>
    <property type="match status" value="1"/>
</dbReference>